<dbReference type="SMART" id="SM00382">
    <property type="entry name" value="AAA"/>
    <property type="match status" value="1"/>
</dbReference>
<name>A0A0N8HJQ1_9GAMM</name>
<dbReference type="CDD" id="cd03214">
    <property type="entry name" value="ABC_Iron-Siderophores_B12_Hemin"/>
    <property type="match status" value="1"/>
</dbReference>
<organism evidence="6 7">
    <name type="scientific">Pseudoalteromonas lipolytica</name>
    <dbReference type="NCBI Taxonomy" id="570156"/>
    <lineage>
        <taxon>Bacteria</taxon>
        <taxon>Pseudomonadati</taxon>
        <taxon>Pseudomonadota</taxon>
        <taxon>Gammaproteobacteria</taxon>
        <taxon>Alteromonadales</taxon>
        <taxon>Pseudoalteromonadaceae</taxon>
        <taxon>Pseudoalteromonas</taxon>
    </lineage>
</organism>
<dbReference type="FunFam" id="3.40.50.300:FF:000134">
    <property type="entry name" value="Iron-enterobactin ABC transporter ATP-binding protein"/>
    <property type="match status" value="1"/>
</dbReference>
<protein>
    <submittedName>
        <fullName evidence="6">ABC transporter</fullName>
    </submittedName>
</protein>
<dbReference type="Gene3D" id="3.40.50.300">
    <property type="entry name" value="P-loop containing nucleotide triphosphate hydrolases"/>
    <property type="match status" value="1"/>
</dbReference>
<reference evidence="6 7" key="1">
    <citation type="submission" date="2015-09" db="EMBL/GenBank/DDBJ databases">
        <title>Draft Genome Sequence of Pseudoalteromonas lipolytica UCD-48B.</title>
        <authorList>
            <person name="Krusor M."/>
            <person name="Coil D.A."/>
            <person name="Lang J.M."/>
            <person name="Eisen J.A."/>
            <person name="Alexiev A."/>
        </authorList>
    </citation>
    <scope>NUCLEOTIDE SEQUENCE [LARGE SCALE GENOMIC DNA]</scope>
    <source>
        <strain evidence="6 7">UCD-48B</strain>
    </source>
</reference>
<dbReference type="GO" id="GO:0005524">
    <property type="term" value="F:ATP binding"/>
    <property type="evidence" value="ECO:0007669"/>
    <property type="project" value="UniProtKB-KW"/>
</dbReference>
<keyword evidence="3" id="KW-0547">Nucleotide-binding</keyword>
<dbReference type="AlphaFoldDB" id="A0A0N8HJQ1"/>
<comment type="caution">
    <text evidence="6">The sequence shown here is derived from an EMBL/GenBank/DDBJ whole genome shotgun (WGS) entry which is preliminary data.</text>
</comment>
<dbReference type="PATRIC" id="fig|570156.3.peg.1366"/>
<dbReference type="SUPFAM" id="SSF52540">
    <property type="entry name" value="P-loop containing nucleoside triphosphate hydrolases"/>
    <property type="match status" value="1"/>
</dbReference>
<dbReference type="EMBL" id="LJTC01000013">
    <property type="protein sequence ID" value="KPM81704.1"/>
    <property type="molecule type" value="Genomic_DNA"/>
</dbReference>
<dbReference type="STRING" id="570156.AOG27_17230"/>
<dbReference type="GO" id="GO:0016887">
    <property type="term" value="F:ATP hydrolysis activity"/>
    <property type="evidence" value="ECO:0007669"/>
    <property type="project" value="InterPro"/>
</dbReference>
<comment type="similarity">
    <text evidence="1">Belongs to the ABC transporter superfamily.</text>
</comment>
<proteinExistence type="inferred from homology"/>
<accession>A0A0N8HJQ1</accession>
<feature type="domain" description="ABC transporter" evidence="5">
    <location>
        <begin position="12"/>
        <end position="244"/>
    </location>
</feature>
<sequence>MQQNSLSAAPLISVSDLSWGTANKTILKSINLELKAGQFIGLLGPNGAGKSSLLRCLYRYLKPQQGVVLLSGQDIWQISADEYAKQVAVVLQESPSQFNLSLFDVVSLGLTPHKRLFSGTSANDKQRIYQAIEQVGLSHHSEQAFDSLSGGEKQRALIARSIVQQPKLLIMDEPTSHLDVKYQIQIMELAKSLDVTVLASFHDLNLAASLCDELIVIDEGCLVCQGQPKAVLTEQLLSDVFGVCAAVSAHPQSSIDKFIPHITYFYGYQTQEHQHD</sequence>
<dbReference type="PROSITE" id="PS00211">
    <property type="entry name" value="ABC_TRANSPORTER_1"/>
    <property type="match status" value="1"/>
</dbReference>
<dbReference type="OrthoDB" id="5292475at2"/>
<dbReference type="PROSITE" id="PS50893">
    <property type="entry name" value="ABC_TRANSPORTER_2"/>
    <property type="match status" value="1"/>
</dbReference>
<dbReference type="InterPro" id="IPR017871">
    <property type="entry name" value="ABC_transporter-like_CS"/>
</dbReference>
<dbReference type="InterPro" id="IPR003593">
    <property type="entry name" value="AAA+_ATPase"/>
</dbReference>
<evidence type="ECO:0000256" key="4">
    <source>
        <dbReference type="ARBA" id="ARBA00022840"/>
    </source>
</evidence>
<dbReference type="InterPro" id="IPR003439">
    <property type="entry name" value="ABC_transporter-like_ATP-bd"/>
</dbReference>
<dbReference type="PANTHER" id="PTHR42794">
    <property type="entry name" value="HEMIN IMPORT ATP-BINDING PROTEIN HMUV"/>
    <property type="match status" value="1"/>
</dbReference>
<keyword evidence="4" id="KW-0067">ATP-binding</keyword>
<evidence type="ECO:0000256" key="2">
    <source>
        <dbReference type="ARBA" id="ARBA00022448"/>
    </source>
</evidence>
<dbReference type="InterPro" id="IPR027417">
    <property type="entry name" value="P-loop_NTPase"/>
</dbReference>
<evidence type="ECO:0000313" key="7">
    <source>
        <dbReference type="Proteomes" id="UP000050378"/>
    </source>
</evidence>
<evidence type="ECO:0000259" key="5">
    <source>
        <dbReference type="PROSITE" id="PS50893"/>
    </source>
</evidence>
<evidence type="ECO:0000256" key="3">
    <source>
        <dbReference type="ARBA" id="ARBA00022741"/>
    </source>
</evidence>
<evidence type="ECO:0000256" key="1">
    <source>
        <dbReference type="ARBA" id="ARBA00005417"/>
    </source>
</evidence>
<dbReference type="PANTHER" id="PTHR42794:SF2">
    <property type="entry name" value="ABC TRANSPORTER ATP-BINDING PROTEIN"/>
    <property type="match status" value="1"/>
</dbReference>
<keyword evidence="2" id="KW-0813">Transport</keyword>
<evidence type="ECO:0000313" key="6">
    <source>
        <dbReference type="EMBL" id="KPM81704.1"/>
    </source>
</evidence>
<gene>
    <name evidence="6" type="ORF">AOG27_17230</name>
</gene>
<dbReference type="Proteomes" id="UP000050378">
    <property type="component" value="Unassembled WGS sequence"/>
</dbReference>
<dbReference type="Pfam" id="PF00005">
    <property type="entry name" value="ABC_tran"/>
    <property type="match status" value="1"/>
</dbReference>
<dbReference type="RefSeq" id="WP_054554238.1">
    <property type="nucleotide sequence ID" value="NZ_LJTC01000013.1"/>
</dbReference>